<dbReference type="SMART" id="SM00028">
    <property type="entry name" value="TPR"/>
    <property type="match status" value="7"/>
</dbReference>
<evidence type="ECO:0000313" key="3">
    <source>
        <dbReference type="EMBL" id="VAW97002.1"/>
    </source>
</evidence>
<evidence type="ECO:0000256" key="1">
    <source>
        <dbReference type="ARBA" id="ARBA00022737"/>
    </source>
</evidence>
<dbReference type="Pfam" id="PF13432">
    <property type="entry name" value="TPR_16"/>
    <property type="match status" value="3"/>
</dbReference>
<gene>
    <name evidence="3" type="ORF">MNBD_GAMMA20-634</name>
</gene>
<keyword evidence="1" id="KW-0677">Repeat</keyword>
<dbReference type="InterPro" id="IPR051012">
    <property type="entry name" value="CellSynth/LPSAsmb/PSIAsmb"/>
</dbReference>
<dbReference type="PROSITE" id="PS50005">
    <property type="entry name" value="TPR"/>
    <property type="match status" value="2"/>
</dbReference>
<dbReference type="InterPro" id="IPR011990">
    <property type="entry name" value="TPR-like_helical_dom_sf"/>
</dbReference>
<protein>
    <submittedName>
        <fullName evidence="3">FIG140336: TPR domain protein</fullName>
    </submittedName>
</protein>
<dbReference type="InterPro" id="IPR019734">
    <property type="entry name" value="TPR_rpt"/>
</dbReference>
<dbReference type="AlphaFoldDB" id="A0A3B1AAX3"/>
<dbReference type="Gene3D" id="1.25.40.10">
    <property type="entry name" value="Tetratricopeptide repeat domain"/>
    <property type="match status" value="2"/>
</dbReference>
<sequence>MKPLMFVSLAVLAVAGCAVSPVDTTPSKVPDSDAVTTPVLPDTPVMQRDIPPEVMYQLLIADIASQRGQLGVAIANYLAAAKTVRAPRLAERAARVALFGKALKPALEAATLWAELAPENPDAHRMLGALLLTFGRAPEAEAQFDAYLRLSADLPNRGFQQVANQLAREQNRVAAMTVMEDLLATREDDPHAWLAHAWLSMRQGKLDQALASVDRAEALKPDWRQAVVLRARVMGQQGHNQEAVDYLAAQLDGELSDDPDVRMTYARLLTEVNQLEPALKEFNALAEAYPNNVEVRYAAGVLSLQLQKLEVAKTHLKAVLMSRQRMLEANFYLGRIYELQDDKKQALAHYLAVRHGEYYISANARAASLMVNAGRLEEARKLLQSLRVHSDEDRQRLTLIEGELLRQAGEYQAAFDFFSEKLQALPDDTTLRYARALLAERLDKLGLAEQDLRAIIEREPGNAQALNALGYTLADRTDRYDEALDYIQRALAVEPEDAAIIDSMGWVHYRMGNLEKARNYLRKALNLVSDPEIAAHLGEVLWMLGDRSAASEVWETHMKQFPEHEGLRKVMKRFGL</sequence>
<dbReference type="EMBL" id="UOFU01000109">
    <property type="protein sequence ID" value="VAW97002.1"/>
    <property type="molecule type" value="Genomic_DNA"/>
</dbReference>
<proteinExistence type="predicted"/>
<name>A0A3B1AAX3_9ZZZZ</name>
<dbReference type="PANTHER" id="PTHR45586">
    <property type="entry name" value="TPR REPEAT-CONTAINING PROTEIN PA4667"/>
    <property type="match status" value="1"/>
</dbReference>
<dbReference type="Pfam" id="PF13424">
    <property type="entry name" value="TPR_12"/>
    <property type="match status" value="1"/>
</dbReference>
<dbReference type="PROSITE" id="PS51257">
    <property type="entry name" value="PROKAR_LIPOPROTEIN"/>
    <property type="match status" value="1"/>
</dbReference>
<keyword evidence="2" id="KW-0802">TPR repeat</keyword>
<dbReference type="PANTHER" id="PTHR45586:SF1">
    <property type="entry name" value="LIPOPOLYSACCHARIDE ASSEMBLY PROTEIN B"/>
    <property type="match status" value="1"/>
</dbReference>
<organism evidence="3">
    <name type="scientific">hydrothermal vent metagenome</name>
    <dbReference type="NCBI Taxonomy" id="652676"/>
    <lineage>
        <taxon>unclassified sequences</taxon>
        <taxon>metagenomes</taxon>
        <taxon>ecological metagenomes</taxon>
    </lineage>
</organism>
<dbReference type="SUPFAM" id="SSF48452">
    <property type="entry name" value="TPR-like"/>
    <property type="match status" value="2"/>
</dbReference>
<evidence type="ECO:0000256" key="2">
    <source>
        <dbReference type="ARBA" id="ARBA00022803"/>
    </source>
</evidence>
<reference evidence="3" key="1">
    <citation type="submission" date="2018-06" db="EMBL/GenBank/DDBJ databases">
        <authorList>
            <person name="Zhirakovskaya E."/>
        </authorList>
    </citation>
    <scope>NUCLEOTIDE SEQUENCE</scope>
</reference>
<accession>A0A3B1AAX3</accession>